<evidence type="ECO:0000256" key="1">
    <source>
        <dbReference type="PIRSR" id="PIRSR605754-1"/>
    </source>
</evidence>
<dbReference type="Gene3D" id="2.40.260.10">
    <property type="entry name" value="Sortase"/>
    <property type="match status" value="1"/>
</dbReference>
<accession>A0A011V0Q2</accession>
<comment type="caution">
    <text evidence="2">The sequence shown here is derived from an EMBL/GenBank/DDBJ whole genome shotgun (WGS) entry which is preliminary data.</text>
</comment>
<dbReference type="CDD" id="cd05826">
    <property type="entry name" value="Sortase_B"/>
    <property type="match status" value="1"/>
</dbReference>
<proteinExistence type="predicted"/>
<dbReference type="GO" id="GO:0016787">
    <property type="term" value="F:hydrolase activity"/>
    <property type="evidence" value="ECO:0007669"/>
    <property type="project" value="UniProtKB-KW"/>
</dbReference>
<dbReference type="PATRIC" id="fig|1341156.4.peg.2358"/>
<name>A0A011V0Q2_RUMAL</name>
<dbReference type="Proteomes" id="UP000021369">
    <property type="component" value="Unassembled WGS sequence"/>
</dbReference>
<dbReference type="EMBL" id="JEOB01000003">
    <property type="protein sequence ID" value="EXM39032.1"/>
    <property type="molecule type" value="Genomic_DNA"/>
</dbReference>
<dbReference type="AlphaFoldDB" id="A0A011V0Q2"/>
<dbReference type="SUPFAM" id="SSF63817">
    <property type="entry name" value="Sortase"/>
    <property type="match status" value="1"/>
</dbReference>
<feature type="active site" description="Acyl-thioester intermediate" evidence="1">
    <location>
        <position position="301"/>
    </location>
</feature>
<dbReference type="OrthoDB" id="9806013at2"/>
<dbReference type="RefSeq" id="WP_037288478.1">
    <property type="nucleotide sequence ID" value="NZ_JEOB01000003.1"/>
</dbReference>
<feature type="active site" description="Proton donor/acceptor" evidence="1">
    <location>
        <position position="195"/>
    </location>
</feature>
<evidence type="ECO:0000313" key="2">
    <source>
        <dbReference type="EMBL" id="EXM39032.1"/>
    </source>
</evidence>
<sequence length="360" mass="41709">MAMARGSANFNDNEGSNNTGGLIRYFIPWKGDKSSEVVRKIVFIASVGLFCVSLGQLKSYLNTTNGERSRAHGLVEQYEPKFDENVDYEANTGSDDIDIADPDESYKKREVQKWVKDKKLLDRNDDVVGWIKIPGFKDSDGDAFMSFPVLQGKNNDEYLYKDIDGNYYESGSIFADSWSIISKERQSDNITIFGHHMGWLGTSFTHLSEYEQGADFLKDHAVIEFNSIYESKCKYAIVSCFMINTDAKDDNGDLWEYIGYRDFNDEQYRFDEWYDEITRRSWYSSDIKCTEDDKYITLSTCSKLVEEGVRWVIVAKKLTPDDDIDAIKASYKERADKDIYFPKIWKDIYGNKTVYKGWEY</sequence>
<dbReference type="InterPro" id="IPR009835">
    <property type="entry name" value="SrtB"/>
</dbReference>
<keyword evidence="3" id="KW-1185">Reference proteome</keyword>
<gene>
    <name evidence="2" type="ORF">RASY3_12100</name>
</gene>
<dbReference type="InterPro" id="IPR023365">
    <property type="entry name" value="Sortase_dom-sf"/>
</dbReference>
<reference evidence="2 3" key="1">
    <citation type="submission" date="2013-06" db="EMBL/GenBank/DDBJ databases">
        <title>Rumen cellulosomics: divergent fiber-degrading strategies revealed by comparative genome-wide analysis of six Ruminococcal strains.</title>
        <authorList>
            <person name="Dassa B."/>
            <person name="Borovok I."/>
            <person name="Lamed R."/>
            <person name="Flint H."/>
            <person name="Yeoman C.J."/>
            <person name="White B."/>
            <person name="Bayer E.A."/>
        </authorList>
    </citation>
    <scope>NUCLEOTIDE SEQUENCE [LARGE SCALE GENOMIC DNA]</scope>
    <source>
        <strain evidence="2 3">SY3</strain>
    </source>
</reference>
<protein>
    <submittedName>
        <fullName evidence="2">Peptidase C60</fullName>
    </submittedName>
</protein>
<evidence type="ECO:0000313" key="3">
    <source>
        <dbReference type="Proteomes" id="UP000021369"/>
    </source>
</evidence>
<organism evidence="2 3">
    <name type="scientific">Ruminococcus albus SY3</name>
    <dbReference type="NCBI Taxonomy" id="1341156"/>
    <lineage>
        <taxon>Bacteria</taxon>
        <taxon>Bacillati</taxon>
        <taxon>Bacillota</taxon>
        <taxon>Clostridia</taxon>
        <taxon>Eubacteriales</taxon>
        <taxon>Oscillospiraceae</taxon>
        <taxon>Ruminococcus</taxon>
    </lineage>
</organism>